<dbReference type="Pfam" id="PF00083">
    <property type="entry name" value="Sugar_tr"/>
    <property type="match status" value="1"/>
</dbReference>
<dbReference type="Proteomes" id="UP001497472">
    <property type="component" value="Unassembled WGS sequence"/>
</dbReference>
<feature type="transmembrane region" description="Helical" evidence="7">
    <location>
        <begin position="132"/>
        <end position="155"/>
    </location>
</feature>
<dbReference type="InterPro" id="IPR020846">
    <property type="entry name" value="MFS_dom"/>
</dbReference>
<name>A0AAV1J1V4_9NEOP</name>
<feature type="transmembrane region" description="Helical" evidence="7">
    <location>
        <begin position="98"/>
        <end position="120"/>
    </location>
</feature>
<comment type="subcellular location">
    <subcellularLocation>
        <location evidence="1">Membrane</location>
        <topology evidence="1">Multi-pass membrane protein</topology>
    </subcellularLocation>
</comment>
<feature type="transmembrane region" description="Helical" evidence="7">
    <location>
        <begin position="227"/>
        <end position="250"/>
    </location>
</feature>
<evidence type="ECO:0000313" key="9">
    <source>
        <dbReference type="EMBL" id="CAK1543399.1"/>
    </source>
</evidence>
<organism evidence="9 10">
    <name type="scientific">Leptosia nina</name>
    <dbReference type="NCBI Taxonomy" id="320188"/>
    <lineage>
        <taxon>Eukaryota</taxon>
        <taxon>Metazoa</taxon>
        <taxon>Ecdysozoa</taxon>
        <taxon>Arthropoda</taxon>
        <taxon>Hexapoda</taxon>
        <taxon>Insecta</taxon>
        <taxon>Pterygota</taxon>
        <taxon>Neoptera</taxon>
        <taxon>Endopterygota</taxon>
        <taxon>Lepidoptera</taxon>
        <taxon>Glossata</taxon>
        <taxon>Ditrysia</taxon>
        <taxon>Papilionoidea</taxon>
        <taxon>Pieridae</taxon>
        <taxon>Pierinae</taxon>
        <taxon>Leptosia</taxon>
    </lineage>
</organism>
<gene>
    <name evidence="9" type="ORF">LNINA_LOCUS3215</name>
</gene>
<feature type="transmembrane region" description="Helical" evidence="7">
    <location>
        <begin position="164"/>
        <end position="183"/>
    </location>
</feature>
<dbReference type="PANTHER" id="PTHR48020:SF12">
    <property type="entry name" value="PROTON MYO-INOSITOL COTRANSPORTER"/>
    <property type="match status" value="1"/>
</dbReference>
<dbReference type="InterPro" id="IPR005828">
    <property type="entry name" value="MFS_sugar_transport-like"/>
</dbReference>
<sequence length="299" mass="33277">MILRLIYTPLTSVKESPVYLLRNIERRAHYKGGSIDSKALLEEFSLLKQRLQPAVELIPSDDTEVEKAEKEVFKEDTEPEKRMSSFKMLFVSPSSRRGFTVVASVISLQVMMGMVPVQVYAKDIFSQAAPSLSSHLCSVLFALVLMAGSMSAALFSDKLGRKPLLITSAIAVGACLVSMGFFMQTNIAPPAVTAILILLYCFAFMLGTGTVPYILLAEVFVSEVQSLASMILMEWVWLLNFFILAIFPYMVQFLGIHGSFYCFAIFAVFDVLVAVFMVPETNGLTKEQIQEAFLGRRKK</sequence>
<dbReference type="GO" id="GO:0016020">
    <property type="term" value="C:membrane"/>
    <property type="evidence" value="ECO:0007669"/>
    <property type="project" value="UniProtKB-SubCell"/>
</dbReference>
<evidence type="ECO:0000256" key="3">
    <source>
        <dbReference type="ARBA" id="ARBA00022448"/>
    </source>
</evidence>
<dbReference type="Gene3D" id="1.20.1250.20">
    <property type="entry name" value="MFS general substrate transporter like domains"/>
    <property type="match status" value="1"/>
</dbReference>
<evidence type="ECO:0000256" key="7">
    <source>
        <dbReference type="SAM" id="Phobius"/>
    </source>
</evidence>
<protein>
    <recommendedName>
        <fullName evidence="8">Major facilitator superfamily (MFS) profile domain-containing protein</fullName>
    </recommendedName>
</protein>
<dbReference type="SUPFAM" id="SSF103473">
    <property type="entry name" value="MFS general substrate transporter"/>
    <property type="match status" value="1"/>
</dbReference>
<evidence type="ECO:0000256" key="4">
    <source>
        <dbReference type="ARBA" id="ARBA00022692"/>
    </source>
</evidence>
<comment type="caution">
    <text evidence="9">The sequence shown here is derived from an EMBL/GenBank/DDBJ whole genome shotgun (WGS) entry which is preliminary data.</text>
</comment>
<comment type="similarity">
    <text evidence="2">Belongs to the major facilitator superfamily. Sugar transporter (TC 2.A.1.1) family.</text>
</comment>
<accession>A0AAV1J1V4</accession>
<reference evidence="9 10" key="1">
    <citation type="submission" date="2023-11" db="EMBL/GenBank/DDBJ databases">
        <authorList>
            <person name="Okamura Y."/>
        </authorList>
    </citation>
    <scope>NUCLEOTIDE SEQUENCE [LARGE SCALE GENOMIC DNA]</scope>
</reference>
<dbReference type="EMBL" id="CAVLEF010000004">
    <property type="protein sequence ID" value="CAK1543399.1"/>
    <property type="molecule type" value="Genomic_DNA"/>
</dbReference>
<evidence type="ECO:0000256" key="6">
    <source>
        <dbReference type="ARBA" id="ARBA00023136"/>
    </source>
</evidence>
<proteinExistence type="inferred from homology"/>
<keyword evidence="3" id="KW-0813">Transport</keyword>
<feature type="transmembrane region" description="Helical" evidence="7">
    <location>
        <begin position="195"/>
        <end position="215"/>
    </location>
</feature>
<dbReference type="InterPro" id="IPR050814">
    <property type="entry name" value="Myo-inositol_Transporter"/>
</dbReference>
<dbReference type="AlphaFoldDB" id="A0AAV1J1V4"/>
<evidence type="ECO:0000256" key="1">
    <source>
        <dbReference type="ARBA" id="ARBA00004141"/>
    </source>
</evidence>
<dbReference type="PROSITE" id="PS00216">
    <property type="entry name" value="SUGAR_TRANSPORT_1"/>
    <property type="match status" value="1"/>
</dbReference>
<feature type="transmembrane region" description="Helical" evidence="7">
    <location>
        <begin position="256"/>
        <end position="278"/>
    </location>
</feature>
<keyword evidence="5 7" id="KW-1133">Transmembrane helix</keyword>
<keyword evidence="10" id="KW-1185">Reference proteome</keyword>
<evidence type="ECO:0000256" key="5">
    <source>
        <dbReference type="ARBA" id="ARBA00022989"/>
    </source>
</evidence>
<keyword evidence="6 7" id="KW-0472">Membrane</keyword>
<dbReference type="PANTHER" id="PTHR48020">
    <property type="entry name" value="PROTON MYO-INOSITOL COTRANSPORTER"/>
    <property type="match status" value="1"/>
</dbReference>
<evidence type="ECO:0000256" key="2">
    <source>
        <dbReference type="ARBA" id="ARBA00010992"/>
    </source>
</evidence>
<dbReference type="InterPro" id="IPR005829">
    <property type="entry name" value="Sugar_transporter_CS"/>
</dbReference>
<keyword evidence="4 7" id="KW-0812">Transmembrane</keyword>
<dbReference type="InterPro" id="IPR036259">
    <property type="entry name" value="MFS_trans_sf"/>
</dbReference>
<dbReference type="GO" id="GO:0022857">
    <property type="term" value="F:transmembrane transporter activity"/>
    <property type="evidence" value="ECO:0007669"/>
    <property type="project" value="InterPro"/>
</dbReference>
<evidence type="ECO:0000259" key="8">
    <source>
        <dbReference type="PROSITE" id="PS50850"/>
    </source>
</evidence>
<evidence type="ECO:0000313" key="10">
    <source>
        <dbReference type="Proteomes" id="UP001497472"/>
    </source>
</evidence>
<feature type="domain" description="Major facilitator superfamily (MFS) profile" evidence="8">
    <location>
        <begin position="1"/>
        <end position="282"/>
    </location>
</feature>
<dbReference type="PROSITE" id="PS50850">
    <property type="entry name" value="MFS"/>
    <property type="match status" value="1"/>
</dbReference>